<organism evidence="1 2">
    <name type="scientific">Denitratisoma oestradiolicum</name>
    <dbReference type="NCBI Taxonomy" id="311182"/>
    <lineage>
        <taxon>Bacteria</taxon>
        <taxon>Pseudomonadati</taxon>
        <taxon>Pseudomonadota</taxon>
        <taxon>Betaproteobacteria</taxon>
        <taxon>Nitrosomonadales</taxon>
        <taxon>Sterolibacteriaceae</taxon>
        <taxon>Denitratisoma</taxon>
    </lineage>
</organism>
<evidence type="ECO:0000313" key="2">
    <source>
        <dbReference type="Proteomes" id="UP000515733"/>
    </source>
</evidence>
<dbReference type="EMBL" id="LR778301">
    <property type="protein sequence ID" value="CAB1370998.1"/>
    <property type="molecule type" value="Genomic_DNA"/>
</dbReference>
<dbReference type="AlphaFoldDB" id="A0A6S6Y0S3"/>
<sequence>MIENAAGKLVGVKVKAAATVKERDLRGPRKLASIAGDPFKMGVLLYDGAETMPLGDGIWAAPLSTLWGT</sequence>
<reference evidence="1 2" key="1">
    <citation type="submission" date="2020-03" db="EMBL/GenBank/DDBJ databases">
        <authorList>
            <consortium name="Genoscope - CEA"/>
            <person name="William W."/>
        </authorList>
    </citation>
    <scope>NUCLEOTIDE SEQUENCE [LARGE SCALE GENOMIC DNA]</scope>
    <source>
        <strain evidence="2">DSM 16959</strain>
    </source>
</reference>
<dbReference type="RefSeq" id="WP_197970657.1">
    <property type="nucleotide sequence ID" value="NZ_LR778301.1"/>
</dbReference>
<dbReference type="Proteomes" id="UP000515733">
    <property type="component" value="Chromosome"/>
</dbReference>
<evidence type="ECO:0000313" key="1">
    <source>
        <dbReference type="EMBL" id="CAB1370998.1"/>
    </source>
</evidence>
<keyword evidence="2" id="KW-1185">Reference proteome</keyword>
<gene>
    <name evidence="1" type="ORF">DENOEST_3844</name>
</gene>
<accession>A0A6S6Y0S3</accession>
<name>A0A6S6Y0S3_9PROT</name>
<proteinExistence type="predicted"/>
<dbReference type="KEGG" id="doe:DENOEST_3844"/>
<protein>
    <submittedName>
        <fullName evidence="1">Uncharacterized protein</fullName>
    </submittedName>
</protein>